<feature type="transmembrane region" description="Helical" evidence="11">
    <location>
        <begin position="457"/>
        <end position="481"/>
    </location>
</feature>
<evidence type="ECO:0000313" key="12">
    <source>
        <dbReference type="EMBL" id="NUB45132.1"/>
    </source>
</evidence>
<gene>
    <name evidence="12" type="ORF">GEU84_012090</name>
</gene>
<dbReference type="GO" id="GO:0046942">
    <property type="term" value="P:carboxylic acid transport"/>
    <property type="evidence" value="ECO:0007669"/>
    <property type="project" value="UniProtKB-ARBA"/>
</dbReference>
<feature type="transmembrane region" description="Helical" evidence="11">
    <location>
        <begin position="53"/>
        <end position="72"/>
    </location>
</feature>
<dbReference type="GO" id="GO:0005886">
    <property type="term" value="C:plasma membrane"/>
    <property type="evidence" value="ECO:0007669"/>
    <property type="project" value="TreeGrafter"/>
</dbReference>
<proteinExistence type="inferred from homology"/>
<keyword evidence="4" id="KW-1003">Cell membrane</keyword>
<dbReference type="InterPro" id="IPR019899">
    <property type="entry name" value="Na/solute_symporter_VC_2705"/>
</dbReference>
<feature type="transmembrane region" description="Helical" evidence="11">
    <location>
        <begin position="118"/>
        <end position="136"/>
    </location>
</feature>
<dbReference type="Proteomes" id="UP000484076">
    <property type="component" value="Unassembled WGS sequence"/>
</dbReference>
<evidence type="ECO:0000256" key="4">
    <source>
        <dbReference type="ARBA" id="ARBA00022475"/>
    </source>
</evidence>
<comment type="similarity">
    <text evidence="2 10">Belongs to the sodium:solute symporter (SSF) (TC 2.A.21) family.</text>
</comment>
<feature type="transmembrane region" description="Helical" evidence="11">
    <location>
        <begin position="6"/>
        <end position="25"/>
    </location>
</feature>
<protein>
    <submittedName>
        <fullName evidence="12">Cation acetate symporter</fullName>
    </submittedName>
</protein>
<evidence type="ECO:0000256" key="11">
    <source>
        <dbReference type="SAM" id="Phobius"/>
    </source>
</evidence>
<feature type="transmembrane region" description="Helical" evidence="11">
    <location>
        <begin position="156"/>
        <end position="173"/>
    </location>
</feature>
<keyword evidence="5 11" id="KW-0812">Transmembrane</keyword>
<dbReference type="GO" id="GO:0015293">
    <property type="term" value="F:symporter activity"/>
    <property type="evidence" value="ECO:0007669"/>
    <property type="project" value="UniProtKB-KW"/>
</dbReference>
<dbReference type="Gene3D" id="1.20.1730.10">
    <property type="entry name" value="Sodium/glucose cotransporter"/>
    <property type="match status" value="1"/>
</dbReference>
<dbReference type="PROSITE" id="PS50283">
    <property type="entry name" value="NA_SOLUT_SYMP_3"/>
    <property type="match status" value="1"/>
</dbReference>
<comment type="caution">
    <text evidence="12">The sequence shown here is derived from an EMBL/GenBank/DDBJ whole genome shotgun (WGS) entry which is preliminary data.</text>
</comment>
<dbReference type="CDD" id="cd11480">
    <property type="entry name" value="SLC5sbd_u4"/>
    <property type="match status" value="1"/>
</dbReference>
<dbReference type="InterPro" id="IPR001734">
    <property type="entry name" value="Na/solute_symporter"/>
</dbReference>
<feature type="transmembrane region" description="Helical" evidence="11">
    <location>
        <begin position="288"/>
        <end position="309"/>
    </location>
</feature>
<keyword evidence="13" id="KW-1185">Reference proteome</keyword>
<name>A0A8X8GXY2_9RHOB</name>
<feature type="transmembrane region" description="Helical" evidence="11">
    <location>
        <begin position="78"/>
        <end position="98"/>
    </location>
</feature>
<evidence type="ECO:0000256" key="2">
    <source>
        <dbReference type="ARBA" id="ARBA00006434"/>
    </source>
</evidence>
<evidence type="ECO:0000256" key="1">
    <source>
        <dbReference type="ARBA" id="ARBA00004141"/>
    </source>
</evidence>
<evidence type="ECO:0000256" key="3">
    <source>
        <dbReference type="ARBA" id="ARBA00022448"/>
    </source>
</evidence>
<feature type="transmembrane region" description="Helical" evidence="11">
    <location>
        <begin position="185"/>
        <end position="203"/>
    </location>
</feature>
<feature type="transmembrane region" description="Helical" evidence="11">
    <location>
        <begin position="502"/>
        <end position="522"/>
    </location>
</feature>
<keyword evidence="8 11" id="KW-0472">Membrane</keyword>
<keyword evidence="3" id="KW-0813">Transport</keyword>
<feature type="transmembrane region" description="Helical" evidence="11">
    <location>
        <begin position="254"/>
        <end position="276"/>
    </location>
</feature>
<keyword evidence="9" id="KW-0915">Sodium</keyword>
<dbReference type="PANTHER" id="PTHR48086:SF5">
    <property type="entry name" value="NA(+):SOLUTE SYMPORTER (SSF FAMILY)"/>
    <property type="match status" value="1"/>
</dbReference>
<evidence type="ECO:0000256" key="9">
    <source>
        <dbReference type="ARBA" id="ARBA00023201"/>
    </source>
</evidence>
<evidence type="ECO:0000256" key="5">
    <source>
        <dbReference type="ARBA" id="ARBA00022692"/>
    </source>
</evidence>
<dbReference type="InterPro" id="IPR050277">
    <property type="entry name" value="Sodium:Solute_Symporter"/>
</dbReference>
<organism evidence="12 13">
    <name type="scientific">Fertoeibacter niger</name>
    <dbReference type="NCBI Taxonomy" id="2656921"/>
    <lineage>
        <taxon>Bacteria</taxon>
        <taxon>Pseudomonadati</taxon>
        <taxon>Pseudomonadota</taxon>
        <taxon>Alphaproteobacteria</taxon>
        <taxon>Rhodobacterales</taxon>
        <taxon>Paracoccaceae</taxon>
        <taxon>Fertoeibacter</taxon>
    </lineage>
</organism>
<dbReference type="PROSITE" id="PS00457">
    <property type="entry name" value="NA_SOLUT_SYMP_2"/>
    <property type="match status" value="1"/>
</dbReference>
<feature type="transmembrane region" description="Helical" evidence="11">
    <location>
        <begin position="599"/>
        <end position="623"/>
    </location>
</feature>
<dbReference type="AlphaFoldDB" id="A0A8X8GXY2"/>
<keyword evidence="6" id="KW-0769">Symport</keyword>
<accession>A0A8X8GXY2</accession>
<evidence type="ECO:0000256" key="10">
    <source>
        <dbReference type="RuleBase" id="RU362091"/>
    </source>
</evidence>
<dbReference type="Pfam" id="PF00474">
    <property type="entry name" value="SSF"/>
    <property type="match status" value="2"/>
</dbReference>
<keyword evidence="7 11" id="KW-1133">Transmembrane helix</keyword>
<keyword evidence="9" id="KW-0406">Ion transport</keyword>
<dbReference type="EMBL" id="WHUT02000006">
    <property type="protein sequence ID" value="NUB45132.1"/>
    <property type="molecule type" value="Genomic_DNA"/>
</dbReference>
<evidence type="ECO:0000256" key="8">
    <source>
        <dbReference type="ARBA" id="ARBA00023136"/>
    </source>
</evidence>
<sequence length="653" mass="67968">MDQFTLNLLVVGATFALYIGIAIWARAGTTAEFYAAGQGVHPVLNGMATGADWMSAASFISMAGIIALAPAGGYEQSAYLMGWTGGYVLLALLLAPYLRKFGKFTVPEFIGDRFYSKGARLVAVVCLIVISVTYVIGQMRGVGVTFSRFLEVTTDTGLYIGAAIVFAYAVLGGMKGITYTQVAQYVVLIIAYTIPAIFISLQLTGSFLPQLGLIGSYTPDGVDSGVAMLAKLDQVVTELGFKAYTSESANMLNMVLFTMSLMIGTAGLPHVIIRFFTVPKVADARSSAGWALVFIALLYTVAPAVGSMARLNLTTTMWPASATGSAFDGPAITRADIDSNPELSWIRTWEKTGLLAMSDLNGDGQIQYFAEPAATAAANRELAAAKTALAGAAAGSDLTALEAAVADATAKRDAALATDTIGGQTLAERGWVGNEVTRIDNDMMVLANPEIAALPGWVVALVAAGALAAALSTAAGLLLAISSAISHDLIKGMINPGITEKGELLAARIAMGFAIVVATYLGLNPPGFAAQVVALAFGLAAATIFPVLMMGIFSKRINKEGAIAGMLVGLVFTSVYIFIYKGWFFVPGTNMLPDTAANYVFGISPLSIGTVGAIVNFVTAYVVSSVTAAPPQAVQDLVESIRVPRGAGKAQAH</sequence>
<evidence type="ECO:0000256" key="7">
    <source>
        <dbReference type="ARBA" id="ARBA00022989"/>
    </source>
</evidence>
<dbReference type="NCBIfam" id="TIGR03648">
    <property type="entry name" value="Na_symport_lg"/>
    <property type="match status" value="1"/>
</dbReference>
<dbReference type="InterPro" id="IPR038377">
    <property type="entry name" value="Na/Glc_symporter_sf"/>
</dbReference>
<feature type="transmembrane region" description="Helical" evidence="11">
    <location>
        <begin position="528"/>
        <end position="549"/>
    </location>
</feature>
<dbReference type="InterPro" id="IPR018212">
    <property type="entry name" value="Na/solute_symporter_CS"/>
</dbReference>
<evidence type="ECO:0000256" key="6">
    <source>
        <dbReference type="ARBA" id="ARBA00022847"/>
    </source>
</evidence>
<keyword evidence="9" id="KW-0739">Sodium transport</keyword>
<dbReference type="PANTHER" id="PTHR48086">
    <property type="entry name" value="SODIUM/PROLINE SYMPORTER-RELATED"/>
    <property type="match status" value="1"/>
</dbReference>
<comment type="subcellular location">
    <subcellularLocation>
        <location evidence="1">Membrane</location>
        <topology evidence="1">Multi-pass membrane protein</topology>
    </subcellularLocation>
</comment>
<feature type="transmembrane region" description="Helical" evidence="11">
    <location>
        <begin position="561"/>
        <end position="579"/>
    </location>
</feature>
<dbReference type="RefSeq" id="WP_152825707.1">
    <property type="nucleotide sequence ID" value="NZ_WHUT02000006.1"/>
</dbReference>
<dbReference type="GO" id="GO:0006814">
    <property type="term" value="P:sodium ion transport"/>
    <property type="evidence" value="ECO:0007669"/>
    <property type="project" value="UniProtKB-KW"/>
</dbReference>
<reference evidence="12" key="1">
    <citation type="submission" date="2020-05" db="EMBL/GenBank/DDBJ databases">
        <title>Fertoebacter nigrum gen. nov., sp. nov., a new member of the family Rhodobacteraceae.</title>
        <authorList>
            <person name="Szuroczki S."/>
            <person name="Abbaszade G."/>
            <person name="Buni D."/>
            <person name="Schumann P."/>
            <person name="Toth E."/>
        </authorList>
    </citation>
    <scope>NUCLEOTIDE SEQUENCE</scope>
    <source>
        <strain evidence="12">RG-N-1a</strain>
    </source>
</reference>
<evidence type="ECO:0000313" key="13">
    <source>
        <dbReference type="Proteomes" id="UP000484076"/>
    </source>
</evidence>